<feature type="compositionally biased region" description="Basic and acidic residues" evidence="1">
    <location>
        <begin position="1"/>
        <end position="16"/>
    </location>
</feature>
<evidence type="ECO:0000256" key="2">
    <source>
        <dbReference type="SAM" id="Phobius"/>
    </source>
</evidence>
<dbReference type="EMBL" id="CP049056">
    <property type="protein sequence ID" value="QIE53956.1"/>
    <property type="molecule type" value="Genomic_DNA"/>
</dbReference>
<reference evidence="3 4" key="1">
    <citation type="submission" date="2020-02" db="EMBL/GenBank/DDBJ databases">
        <title>complete genome sequence of Rhodobacteraceae bacterium.</title>
        <authorList>
            <person name="Park J."/>
            <person name="Kim Y.-S."/>
            <person name="Kim K.-H."/>
        </authorList>
    </citation>
    <scope>NUCLEOTIDE SEQUENCE [LARGE SCALE GENOMIC DNA]</scope>
    <source>
        <strain evidence="3 4">RR4-56</strain>
    </source>
</reference>
<feature type="transmembrane region" description="Helical" evidence="2">
    <location>
        <begin position="260"/>
        <end position="281"/>
    </location>
</feature>
<evidence type="ECO:0000313" key="4">
    <source>
        <dbReference type="Proteomes" id="UP000503336"/>
    </source>
</evidence>
<dbReference type="KEGG" id="hdh:G5B40_03885"/>
<evidence type="ECO:0000313" key="3">
    <source>
        <dbReference type="EMBL" id="QIE53956.1"/>
    </source>
</evidence>
<feature type="region of interest" description="Disordered" evidence="1">
    <location>
        <begin position="227"/>
        <end position="264"/>
    </location>
</feature>
<feature type="compositionally biased region" description="Pro residues" evidence="1">
    <location>
        <begin position="231"/>
        <end position="264"/>
    </location>
</feature>
<keyword evidence="4" id="KW-1185">Reference proteome</keyword>
<proteinExistence type="predicted"/>
<organism evidence="3 4">
    <name type="scientific">Pikeienuella piscinae</name>
    <dbReference type="NCBI Taxonomy" id="2748098"/>
    <lineage>
        <taxon>Bacteria</taxon>
        <taxon>Pseudomonadati</taxon>
        <taxon>Pseudomonadota</taxon>
        <taxon>Alphaproteobacteria</taxon>
        <taxon>Rhodobacterales</taxon>
        <taxon>Paracoccaceae</taxon>
        <taxon>Pikeienuella</taxon>
    </lineage>
</organism>
<dbReference type="RefSeq" id="WP_165093506.1">
    <property type="nucleotide sequence ID" value="NZ_CP049056.1"/>
</dbReference>
<gene>
    <name evidence="3" type="ORF">G5B40_03885</name>
</gene>
<dbReference type="AlphaFoldDB" id="A0A7L5BUX1"/>
<feature type="region of interest" description="Disordered" evidence="1">
    <location>
        <begin position="1"/>
        <end position="20"/>
    </location>
</feature>
<accession>A0A7L5BUX1</accession>
<keyword evidence="2" id="KW-1133">Transmembrane helix</keyword>
<dbReference type="Proteomes" id="UP000503336">
    <property type="component" value="Chromosome"/>
</dbReference>
<evidence type="ECO:0000256" key="1">
    <source>
        <dbReference type="SAM" id="MobiDB-lite"/>
    </source>
</evidence>
<keyword evidence="2" id="KW-0472">Membrane</keyword>
<keyword evidence="2" id="KW-0812">Transmembrane</keyword>
<name>A0A7L5BUX1_9RHOB</name>
<sequence>MVHLPDVGDRENHRLEYTSTGESIRPATVDSVTLVDPFSSHRPVWRRPNSLPCRQADGSNPCWDGDELFDQALAAGQTNLATLAKLRHDFAADRFTEGEICDGDVVSNSGARNGRAFYIPVEEVAFEERWLVSQNLEHRKLPDGRICIPSRSYGEWHYVFACGNAVQLLARPDAADQLRTAAAPVSAPLLASLGGFTSGFGGSTGGTGGTSAEVSPEEIPAGIIDVIANPPERPGPGGPDTPPGSPPPPSGGPSPTPPPAVVPVPPAILFMLTALGALASFRRRKPAGD</sequence>
<protein>
    <submittedName>
        <fullName evidence="3">Uncharacterized protein</fullName>
    </submittedName>
</protein>